<evidence type="ECO:0000313" key="4">
    <source>
        <dbReference type="Proteomes" id="UP001194468"/>
    </source>
</evidence>
<accession>A0AAD4BBD0</accession>
<protein>
    <submittedName>
        <fullName evidence="3">Uncharacterized protein</fullName>
    </submittedName>
</protein>
<gene>
    <name evidence="3" type="ORF">L210DRAFT_3585881</name>
</gene>
<comment type="caution">
    <text evidence="3">The sequence shown here is derived from an EMBL/GenBank/DDBJ whole genome shotgun (WGS) entry which is preliminary data.</text>
</comment>
<keyword evidence="4" id="KW-1185">Reference proteome</keyword>
<evidence type="ECO:0000256" key="2">
    <source>
        <dbReference type="SAM" id="Phobius"/>
    </source>
</evidence>
<feature type="repeat" description="TPR" evidence="1">
    <location>
        <begin position="119"/>
        <end position="152"/>
    </location>
</feature>
<name>A0AAD4BBD0_BOLED</name>
<dbReference type="EMBL" id="WHUW01000318">
    <property type="protein sequence ID" value="KAF8415520.1"/>
    <property type="molecule type" value="Genomic_DNA"/>
</dbReference>
<evidence type="ECO:0000256" key="1">
    <source>
        <dbReference type="PROSITE-ProRule" id="PRU00339"/>
    </source>
</evidence>
<keyword evidence="2" id="KW-1133">Transmembrane helix</keyword>
<dbReference type="AlphaFoldDB" id="A0AAD4BBD0"/>
<proteinExistence type="predicted"/>
<feature type="non-terminal residue" evidence="3">
    <location>
        <position position="1"/>
    </location>
</feature>
<reference evidence="3" key="2">
    <citation type="journal article" date="2020" name="Nat. Commun.">
        <title>Large-scale genome sequencing of mycorrhizal fungi provides insights into the early evolution of symbiotic traits.</title>
        <authorList>
            <person name="Miyauchi S."/>
            <person name="Kiss E."/>
            <person name="Kuo A."/>
            <person name="Drula E."/>
            <person name="Kohler A."/>
            <person name="Sanchez-Garcia M."/>
            <person name="Morin E."/>
            <person name="Andreopoulos B."/>
            <person name="Barry K.W."/>
            <person name="Bonito G."/>
            <person name="Buee M."/>
            <person name="Carver A."/>
            <person name="Chen C."/>
            <person name="Cichocki N."/>
            <person name="Clum A."/>
            <person name="Culley D."/>
            <person name="Crous P.W."/>
            <person name="Fauchery L."/>
            <person name="Girlanda M."/>
            <person name="Hayes R.D."/>
            <person name="Keri Z."/>
            <person name="LaButti K."/>
            <person name="Lipzen A."/>
            <person name="Lombard V."/>
            <person name="Magnuson J."/>
            <person name="Maillard F."/>
            <person name="Murat C."/>
            <person name="Nolan M."/>
            <person name="Ohm R.A."/>
            <person name="Pangilinan J."/>
            <person name="Pereira M.F."/>
            <person name="Perotto S."/>
            <person name="Peter M."/>
            <person name="Pfister S."/>
            <person name="Riley R."/>
            <person name="Sitrit Y."/>
            <person name="Stielow J.B."/>
            <person name="Szollosi G."/>
            <person name="Zifcakova L."/>
            <person name="Stursova M."/>
            <person name="Spatafora J.W."/>
            <person name="Tedersoo L."/>
            <person name="Vaario L.M."/>
            <person name="Yamada A."/>
            <person name="Yan M."/>
            <person name="Wang P."/>
            <person name="Xu J."/>
            <person name="Bruns T."/>
            <person name="Baldrian P."/>
            <person name="Vilgalys R."/>
            <person name="Dunand C."/>
            <person name="Henrissat B."/>
            <person name="Grigoriev I.V."/>
            <person name="Hibbett D."/>
            <person name="Nagy L.G."/>
            <person name="Martin F.M."/>
        </authorList>
    </citation>
    <scope>NUCLEOTIDE SEQUENCE</scope>
    <source>
        <strain evidence="3">BED1</strain>
    </source>
</reference>
<reference evidence="3" key="1">
    <citation type="submission" date="2019-10" db="EMBL/GenBank/DDBJ databases">
        <authorList>
            <consortium name="DOE Joint Genome Institute"/>
            <person name="Kuo A."/>
            <person name="Miyauchi S."/>
            <person name="Kiss E."/>
            <person name="Drula E."/>
            <person name="Kohler A."/>
            <person name="Sanchez-Garcia M."/>
            <person name="Andreopoulos B."/>
            <person name="Barry K.W."/>
            <person name="Bonito G."/>
            <person name="Buee M."/>
            <person name="Carver A."/>
            <person name="Chen C."/>
            <person name="Cichocki N."/>
            <person name="Clum A."/>
            <person name="Culley D."/>
            <person name="Crous P.W."/>
            <person name="Fauchery L."/>
            <person name="Girlanda M."/>
            <person name="Hayes R."/>
            <person name="Keri Z."/>
            <person name="LaButti K."/>
            <person name="Lipzen A."/>
            <person name="Lombard V."/>
            <person name="Magnuson J."/>
            <person name="Maillard F."/>
            <person name="Morin E."/>
            <person name="Murat C."/>
            <person name="Nolan M."/>
            <person name="Ohm R."/>
            <person name="Pangilinan J."/>
            <person name="Pereira M."/>
            <person name="Perotto S."/>
            <person name="Peter M."/>
            <person name="Riley R."/>
            <person name="Sitrit Y."/>
            <person name="Stielow B."/>
            <person name="Szollosi G."/>
            <person name="Zifcakova L."/>
            <person name="Stursova M."/>
            <person name="Spatafora J.W."/>
            <person name="Tedersoo L."/>
            <person name="Vaario L.-M."/>
            <person name="Yamada A."/>
            <person name="Yan M."/>
            <person name="Wang P."/>
            <person name="Xu J."/>
            <person name="Bruns T."/>
            <person name="Baldrian P."/>
            <person name="Vilgalys R."/>
            <person name="Henrissat B."/>
            <person name="Grigoriev I.V."/>
            <person name="Hibbett D."/>
            <person name="Nagy L.G."/>
            <person name="Martin F.M."/>
        </authorList>
    </citation>
    <scope>NUCLEOTIDE SEQUENCE</scope>
    <source>
        <strain evidence="3">BED1</strain>
    </source>
</reference>
<dbReference type="SMART" id="SM00028">
    <property type="entry name" value="TPR"/>
    <property type="match status" value="2"/>
</dbReference>
<keyword evidence="2" id="KW-0812">Transmembrane</keyword>
<dbReference type="Gene3D" id="1.25.40.10">
    <property type="entry name" value="Tetratricopeptide repeat domain"/>
    <property type="match status" value="1"/>
</dbReference>
<dbReference type="InterPro" id="IPR019734">
    <property type="entry name" value="TPR_rpt"/>
</dbReference>
<feature type="transmembrane region" description="Helical" evidence="2">
    <location>
        <begin position="156"/>
        <end position="177"/>
    </location>
</feature>
<evidence type="ECO:0000313" key="3">
    <source>
        <dbReference type="EMBL" id="KAF8415520.1"/>
    </source>
</evidence>
<dbReference type="SUPFAM" id="SSF48452">
    <property type="entry name" value="TPR-like"/>
    <property type="match status" value="1"/>
</dbReference>
<dbReference type="PROSITE" id="PS50005">
    <property type="entry name" value="TPR"/>
    <property type="match status" value="1"/>
</dbReference>
<dbReference type="Proteomes" id="UP001194468">
    <property type="component" value="Unassembled WGS sequence"/>
</dbReference>
<keyword evidence="1" id="KW-0802">TPR repeat</keyword>
<organism evidence="3 4">
    <name type="scientific">Boletus edulis BED1</name>
    <dbReference type="NCBI Taxonomy" id="1328754"/>
    <lineage>
        <taxon>Eukaryota</taxon>
        <taxon>Fungi</taxon>
        <taxon>Dikarya</taxon>
        <taxon>Basidiomycota</taxon>
        <taxon>Agaricomycotina</taxon>
        <taxon>Agaricomycetes</taxon>
        <taxon>Agaricomycetidae</taxon>
        <taxon>Boletales</taxon>
        <taxon>Boletineae</taxon>
        <taxon>Boletaceae</taxon>
        <taxon>Boletoideae</taxon>
        <taxon>Boletus</taxon>
    </lineage>
</organism>
<keyword evidence="2" id="KW-0472">Membrane</keyword>
<sequence>LSRSTNPNHHVLASRALVRAQLRRWDAALVDAEMAINIQPSVIGYVAKSIALVGKGEKYKCYAACDIASEYFHSSHVSFLLLIKAIILFMAGEHRNAISRMDDLIAAVPLDSMCYVVQAYMYTRLGNSQMQCNDYEGAIQSFERARAQMQYHTTRPLFVVSLVRYLISITATCLLAVSDRSLDGNLMISTS</sequence>
<dbReference type="InterPro" id="IPR011990">
    <property type="entry name" value="TPR-like_helical_dom_sf"/>
</dbReference>